<dbReference type="PANTHER" id="PTHR32282:SF32">
    <property type="entry name" value="PENICILLIN-BINDING PROTEIN 2A"/>
    <property type="match status" value="1"/>
</dbReference>
<keyword evidence="15" id="KW-0961">Cell wall biogenesis/degradation</keyword>
<dbReference type="InterPro" id="IPR050396">
    <property type="entry name" value="Glycosyltr_51/Transpeptidase"/>
</dbReference>
<evidence type="ECO:0000313" key="21">
    <source>
        <dbReference type="Proteomes" id="UP000614490"/>
    </source>
</evidence>
<evidence type="ECO:0000259" key="18">
    <source>
        <dbReference type="Pfam" id="PF00905"/>
    </source>
</evidence>
<dbReference type="Gene3D" id="3.40.710.10">
    <property type="entry name" value="DD-peptidase/beta-lactamase superfamily"/>
    <property type="match status" value="1"/>
</dbReference>
<sequence length="669" mass="74202">MSTVETKDGQLIERIYTKNRENISIDHIPQHVLDAFIAIEDNRFYEHNGVDVKSIMRALYRDIIAMEKVEGGSTITQQLSKNLFLSNDKTWMRKTKEVMAAFYLERNYSKNEILELYLNRIYFGAGTYGIEAASHHYFGTSVSDLTVPQGALLAGLPKAPNSYSPLNHPEAAKQRRNLVLARMEDLGMIPSEKLKRMQGATLAVSSKEGEDDTWSNSYVDLVINEAADKYHISRDELKRGGYRIIVEMDPVVQRTASEQMKNGAFVPGSNGEVQGALTLMDHSTGALVAAVGGRDFKHGDLNQVITKHQPASVIKPLAVYGPALMTERYEPFTLISDEKQKFEGGFEPSNHDNRYEGSVSIYEAIIESKNVSAVWLLNQIGIPYAKEYLEKMDLKTKDNGLAIALGGLSQGYSPLQLTEAYSSFANNGSKVEAYTIDKILNREGEVIHEHSKNKTNVFSPQVAWYMTEMLQTAVKSGTASSGVYDKALAGKTGTHGHPSNKGNAHVWFAGYTPEYSGALWMGYDQADKGSWLNGSSAYPTALMKNILNKIDQQKSLTTSFQKPDGVEALPPPIQLPVINNLEGQLNLAGLALLKGTLTWTPAEDERVVYRIYREEEGDDVKVGEVTGEGRYQVSAFSIFDQTTYYIIPVDPLTGKEGEPSNTVKLSWDL</sequence>
<evidence type="ECO:0000256" key="17">
    <source>
        <dbReference type="ARBA" id="ARBA00049902"/>
    </source>
</evidence>
<dbReference type="GO" id="GO:0030288">
    <property type="term" value="C:outer membrane-bounded periplasmic space"/>
    <property type="evidence" value="ECO:0007669"/>
    <property type="project" value="TreeGrafter"/>
</dbReference>
<evidence type="ECO:0000256" key="5">
    <source>
        <dbReference type="ARBA" id="ARBA00022670"/>
    </source>
</evidence>
<dbReference type="InterPro" id="IPR012338">
    <property type="entry name" value="Beta-lactam/transpept-like"/>
</dbReference>
<comment type="similarity">
    <text evidence="1">In the C-terminal section; belongs to the transpeptidase family.</text>
</comment>
<evidence type="ECO:0000256" key="4">
    <source>
        <dbReference type="ARBA" id="ARBA00022645"/>
    </source>
</evidence>
<evidence type="ECO:0000256" key="11">
    <source>
        <dbReference type="ARBA" id="ARBA00022984"/>
    </source>
</evidence>
<accession>A0A931HRM3</accession>
<evidence type="ECO:0000256" key="14">
    <source>
        <dbReference type="ARBA" id="ARBA00023268"/>
    </source>
</evidence>
<gene>
    <name evidence="20" type="ORF">H0267_00750</name>
</gene>
<dbReference type="NCBIfam" id="TIGR02074">
    <property type="entry name" value="PBP_1a_fam"/>
    <property type="match status" value="1"/>
</dbReference>
<dbReference type="AlphaFoldDB" id="A0A931HRM3"/>
<evidence type="ECO:0000256" key="9">
    <source>
        <dbReference type="ARBA" id="ARBA00022801"/>
    </source>
</evidence>
<evidence type="ECO:0000256" key="10">
    <source>
        <dbReference type="ARBA" id="ARBA00022960"/>
    </source>
</evidence>
<protein>
    <submittedName>
        <fullName evidence="20">PBP1A family penicillin-binding protein</fullName>
    </submittedName>
</protein>
<evidence type="ECO:0000256" key="2">
    <source>
        <dbReference type="ARBA" id="ARBA00007739"/>
    </source>
</evidence>
<evidence type="ECO:0000313" key="20">
    <source>
        <dbReference type="EMBL" id="MBH0228725.1"/>
    </source>
</evidence>
<dbReference type="FunFam" id="1.10.3810.10:FF:000001">
    <property type="entry name" value="Penicillin-binding protein 1A"/>
    <property type="match status" value="1"/>
</dbReference>
<comment type="catalytic activity">
    <reaction evidence="17">
        <text>[GlcNAc-(1-&gt;4)-Mur2Ac(oyl-L-Ala-gamma-D-Glu-L-Lys-D-Ala-D-Ala)](n)-di-trans,octa-cis-undecaprenyl diphosphate + beta-D-GlcNAc-(1-&gt;4)-Mur2Ac(oyl-L-Ala-gamma-D-Glu-L-Lys-D-Ala-D-Ala)-di-trans,octa-cis-undecaprenyl diphosphate = [GlcNAc-(1-&gt;4)-Mur2Ac(oyl-L-Ala-gamma-D-Glu-L-Lys-D-Ala-D-Ala)](n+1)-di-trans,octa-cis-undecaprenyl diphosphate + di-trans,octa-cis-undecaprenyl diphosphate + H(+)</text>
        <dbReference type="Rhea" id="RHEA:23708"/>
        <dbReference type="Rhea" id="RHEA-COMP:9602"/>
        <dbReference type="Rhea" id="RHEA-COMP:9603"/>
        <dbReference type="ChEBI" id="CHEBI:15378"/>
        <dbReference type="ChEBI" id="CHEBI:58405"/>
        <dbReference type="ChEBI" id="CHEBI:60033"/>
        <dbReference type="ChEBI" id="CHEBI:78435"/>
        <dbReference type="EC" id="2.4.99.28"/>
    </reaction>
</comment>
<evidence type="ECO:0000256" key="16">
    <source>
        <dbReference type="ARBA" id="ARBA00034000"/>
    </source>
</evidence>
<dbReference type="InterPro" id="IPR023346">
    <property type="entry name" value="Lysozyme-like_dom_sf"/>
</dbReference>
<dbReference type="Gene3D" id="1.10.3810.10">
    <property type="entry name" value="Biosynthetic peptidoglycan transglycosylase-like"/>
    <property type="match status" value="1"/>
</dbReference>
<dbReference type="GO" id="GO:0008658">
    <property type="term" value="F:penicillin binding"/>
    <property type="evidence" value="ECO:0007669"/>
    <property type="project" value="InterPro"/>
</dbReference>
<evidence type="ECO:0000256" key="8">
    <source>
        <dbReference type="ARBA" id="ARBA00022692"/>
    </source>
</evidence>
<keyword evidence="12" id="KW-1133">Transmembrane helix</keyword>
<evidence type="ECO:0000256" key="6">
    <source>
        <dbReference type="ARBA" id="ARBA00022676"/>
    </source>
</evidence>
<dbReference type="GO" id="GO:0009002">
    <property type="term" value="F:serine-type D-Ala-D-Ala carboxypeptidase activity"/>
    <property type="evidence" value="ECO:0007669"/>
    <property type="project" value="UniProtKB-EC"/>
</dbReference>
<dbReference type="GO" id="GO:0008955">
    <property type="term" value="F:peptidoglycan glycosyltransferase activity"/>
    <property type="evidence" value="ECO:0007669"/>
    <property type="project" value="UniProtKB-EC"/>
</dbReference>
<dbReference type="InterPro" id="IPR036950">
    <property type="entry name" value="PBP_transglycosylase"/>
</dbReference>
<evidence type="ECO:0000256" key="13">
    <source>
        <dbReference type="ARBA" id="ARBA00023136"/>
    </source>
</evidence>
<keyword evidence="4" id="KW-0121">Carboxypeptidase</keyword>
<dbReference type="GO" id="GO:0006508">
    <property type="term" value="P:proteolysis"/>
    <property type="evidence" value="ECO:0007669"/>
    <property type="project" value="UniProtKB-KW"/>
</dbReference>
<comment type="similarity">
    <text evidence="2">In the N-terminal section; belongs to the glycosyltransferase 51 family.</text>
</comment>
<feature type="domain" description="Glycosyl transferase family 51" evidence="19">
    <location>
        <begin position="9"/>
        <end position="183"/>
    </location>
</feature>
<name>A0A931HRM3_9BACI</name>
<comment type="catalytic activity">
    <reaction evidence="16">
        <text>Preferential cleavage: (Ac)2-L-Lys-D-Ala-|-D-Ala. Also transpeptidation of peptidyl-alanyl moieties that are N-acyl substituents of D-alanine.</text>
        <dbReference type="EC" id="3.4.16.4"/>
    </reaction>
</comment>
<evidence type="ECO:0000256" key="3">
    <source>
        <dbReference type="ARBA" id="ARBA00022475"/>
    </source>
</evidence>
<dbReference type="Pfam" id="PF00912">
    <property type="entry name" value="Transgly"/>
    <property type="match status" value="1"/>
</dbReference>
<keyword evidence="6" id="KW-0328">Glycosyltransferase</keyword>
<dbReference type="PANTHER" id="PTHR32282">
    <property type="entry name" value="BINDING PROTEIN TRANSPEPTIDASE, PUTATIVE-RELATED"/>
    <property type="match status" value="1"/>
</dbReference>
<keyword evidence="9" id="KW-0378">Hydrolase</keyword>
<keyword evidence="14" id="KW-0511">Multifunctional enzyme</keyword>
<feature type="domain" description="Penicillin-binding protein transpeptidase" evidence="18">
    <location>
        <begin position="275"/>
        <end position="547"/>
    </location>
</feature>
<dbReference type="SUPFAM" id="SSF56601">
    <property type="entry name" value="beta-lactamase/transpeptidase-like"/>
    <property type="match status" value="1"/>
</dbReference>
<dbReference type="Proteomes" id="UP000614490">
    <property type="component" value="Unassembled WGS sequence"/>
</dbReference>
<dbReference type="GO" id="GO:0008360">
    <property type="term" value="P:regulation of cell shape"/>
    <property type="evidence" value="ECO:0007669"/>
    <property type="project" value="UniProtKB-KW"/>
</dbReference>
<evidence type="ECO:0000259" key="19">
    <source>
        <dbReference type="Pfam" id="PF00912"/>
    </source>
</evidence>
<dbReference type="InterPro" id="IPR001460">
    <property type="entry name" value="PCN-bd_Tpept"/>
</dbReference>
<evidence type="ECO:0000256" key="15">
    <source>
        <dbReference type="ARBA" id="ARBA00023316"/>
    </source>
</evidence>
<keyword evidence="21" id="KW-1185">Reference proteome</keyword>
<organism evidence="20 21">
    <name type="scientific">Halobacillus yeomjeoni</name>
    <dbReference type="NCBI Taxonomy" id="311194"/>
    <lineage>
        <taxon>Bacteria</taxon>
        <taxon>Bacillati</taxon>
        <taxon>Bacillota</taxon>
        <taxon>Bacilli</taxon>
        <taxon>Bacillales</taxon>
        <taxon>Bacillaceae</taxon>
        <taxon>Halobacillus</taxon>
    </lineage>
</organism>
<dbReference type="EMBL" id="JADZSC010000001">
    <property type="protein sequence ID" value="MBH0228725.1"/>
    <property type="molecule type" value="Genomic_DNA"/>
</dbReference>
<dbReference type="Pfam" id="PF00905">
    <property type="entry name" value="Transpeptidase"/>
    <property type="match status" value="1"/>
</dbReference>
<keyword evidence="8" id="KW-0812">Transmembrane</keyword>
<dbReference type="GO" id="GO:0071555">
    <property type="term" value="P:cell wall organization"/>
    <property type="evidence" value="ECO:0007669"/>
    <property type="project" value="UniProtKB-KW"/>
</dbReference>
<evidence type="ECO:0000256" key="7">
    <source>
        <dbReference type="ARBA" id="ARBA00022679"/>
    </source>
</evidence>
<dbReference type="SUPFAM" id="SSF53955">
    <property type="entry name" value="Lysozyme-like"/>
    <property type="match status" value="1"/>
</dbReference>
<comment type="caution">
    <text evidence="20">The sequence shown here is derived from an EMBL/GenBank/DDBJ whole genome shotgun (WGS) entry which is preliminary data.</text>
</comment>
<keyword evidence="3" id="KW-1003">Cell membrane</keyword>
<keyword evidence="11" id="KW-0573">Peptidoglycan synthesis</keyword>
<keyword evidence="10" id="KW-0133">Cell shape</keyword>
<proteinExistence type="inferred from homology"/>
<dbReference type="InterPro" id="IPR001264">
    <property type="entry name" value="Glyco_trans_51"/>
</dbReference>
<evidence type="ECO:0000256" key="12">
    <source>
        <dbReference type="ARBA" id="ARBA00022989"/>
    </source>
</evidence>
<evidence type="ECO:0000256" key="1">
    <source>
        <dbReference type="ARBA" id="ARBA00007090"/>
    </source>
</evidence>
<keyword evidence="7" id="KW-0808">Transferase</keyword>
<keyword evidence="13" id="KW-0472">Membrane</keyword>
<reference evidence="20 21" key="1">
    <citation type="journal article" date="2005" name="Int. J. Syst. Evol. Microbiol.">
        <title>Halobacillus yeomjeoni sp. nov., isolated from a marine solar saltern in Korea.</title>
        <authorList>
            <person name="Yoon J.H."/>
            <person name="Kang S.J."/>
            <person name="Lee C.H."/>
            <person name="Oh H.W."/>
            <person name="Oh T.K."/>
        </authorList>
    </citation>
    <scope>NUCLEOTIDE SEQUENCE [LARGE SCALE GENOMIC DNA]</scope>
    <source>
        <strain evidence="20 21">KCTC 3957</strain>
    </source>
</reference>
<keyword evidence="5" id="KW-0645">Protease</keyword>
<dbReference type="GO" id="GO:0009252">
    <property type="term" value="P:peptidoglycan biosynthetic process"/>
    <property type="evidence" value="ECO:0007669"/>
    <property type="project" value="UniProtKB-KW"/>
</dbReference>